<comment type="caution">
    <text evidence="1">The sequence shown here is derived from an EMBL/GenBank/DDBJ whole genome shotgun (WGS) entry which is preliminary data.</text>
</comment>
<gene>
    <name evidence="1" type="ORF">KI387_036819</name>
</gene>
<dbReference type="EMBL" id="JAHRHJ020000007">
    <property type="protein sequence ID" value="KAH9308908.1"/>
    <property type="molecule type" value="Genomic_DNA"/>
</dbReference>
<accession>A0AA38FUH5</accession>
<organism evidence="1 2">
    <name type="scientific">Taxus chinensis</name>
    <name type="common">Chinese yew</name>
    <name type="synonym">Taxus wallichiana var. chinensis</name>
    <dbReference type="NCBI Taxonomy" id="29808"/>
    <lineage>
        <taxon>Eukaryota</taxon>
        <taxon>Viridiplantae</taxon>
        <taxon>Streptophyta</taxon>
        <taxon>Embryophyta</taxon>
        <taxon>Tracheophyta</taxon>
        <taxon>Spermatophyta</taxon>
        <taxon>Pinopsida</taxon>
        <taxon>Pinidae</taxon>
        <taxon>Conifers II</taxon>
        <taxon>Cupressales</taxon>
        <taxon>Taxaceae</taxon>
        <taxon>Taxus</taxon>
    </lineage>
</organism>
<protein>
    <submittedName>
        <fullName evidence="1">Uncharacterized protein</fullName>
    </submittedName>
</protein>
<proteinExistence type="predicted"/>
<feature type="non-terminal residue" evidence="1">
    <location>
        <position position="63"/>
    </location>
</feature>
<dbReference type="Proteomes" id="UP000824469">
    <property type="component" value="Unassembled WGS sequence"/>
</dbReference>
<keyword evidence="2" id="KW-1185">Reference proteome</keyword>
<evidence type="ECO:0000313" key="2">
    <source>
        <dbReference type="Proteomes" id="UP000824469"/>
    </source>
</evidence>
<reference evidence="1 2" key="1">
    <citation type="journal article" date="2021" name="Nat. Plants">
        <title>The Taxus genome provides insights into paclitaxel biosynthesis.</title>
        <authorList>
            <person name="Xiong X."/>
            <person name="Gou J."/>
            <person name="Liao Q."/>
            <person name="Li Y."/>
            <person name="Zhou Q."/>
            <person name="Bi G."/>
            <person name="Li C."/>
            <person name="Du R."/>
            <person name="Wang X."/>
            <person name="Sun T."/>
            <person name="Guo L."/>
            <person name="Liang H."/>
            <person name="Lu P."/>
            <person name="Wu Y."/>
            <person name="Zhang Z."/>
            <person name="Ro D.K."/>
            <person name="Shang Y."/>
            <person name="Huang S."/>
            <person name="Yan J."/>
        </authorList>
    </citation>
    <scope>NUCLEOTIDE SEQUENCE [LARGE SCALE GENOMIC DNA]</scope>
    <source>
        <strain evidence="1">Ta-2019</strain>
    </source>
</reference>
<sequence length="63" mass="7073">MNLAITEPGMVVRGIAYTQLVKYYVAMIMNSWPSVDEGENFHIKPRPHVEKGHGVAIGYKKIS</sequence>
<evidence type="ECO:0000313" key="1">
    <source>
        <dbReference type="EMBL" id="KAH9308908.1"/>
    </source>
</evidence>
<dbReference type="AlphaFoldDB" id="A0AA38FUH5"/>
<name>A0AA38FUH5_TAXCH</name>